<dbReference type="SUPFAM" id="SSF53067">
    <property type="entry name" value="Actin-like ATPase domain"/>
    <property type="match status" value="1"/>
</dbReference>
<dbReference type="STRING" id="467210.HMPREF1866_01243"/>
<keyword evidence="6 9" id="KW-0418">Kinase</keyword>
<evidence type="ECO:0000256" key="2">
    <source>
        <dbReference type="ARBA" id="ARBA00012323"/>
    </source>
</evidence>
<name>A0A133ZRH1_9FIRM</name>
<dbReference type="PROSITE" id="PS01125">
    <property type="entry name" value="ROK"/>
    <property type="match status" value="1"/>
</dbReference>
<gene>
    <name evidence="9" type="ORF">HMPREF1866_01243</name>
</gene>
<dbReference type="PANTHER" id="PTHR18964">
    <property type="entry name" value="ROK (REPRESSOR, ORF, KINASE) FAMILY"/>
    <property type="match status" value="1"/>
</dbReference>
<dbReference type="Pfam" id="PF00480">
    <property type="entry name" value="ROK"/>
    <property type="match status" value="1"/>
</dbReference>
<dbReference type="InterPro" id="IPR004654">
    <property type="entry name" value="ROK_glcA"/>
</dbReference>
<proteinExistence type="inferred from homology"/>
<dbReference type="GO" id="GO:0006096">
    <property type="term" value="P:glycolytic process"/>
    <property type="evidence" value="ECO:0007669"/>
    <property type="project" value="InterPro"/>
</dbReference>
<evidence type="ECO:0000313" key="9">
    <source>
        <dbReference type="EMBL" id="KXB58067.1"/>
    </source>
</evidence>
<dbReference type="Proteomes" id="UP000070394">
    <property type="component" value="Unassembled WGS sequence"/>
</dbReference>
<dbReference type="InterPro" id="IPR043129">
    <property type="entry name" value="ATPase_NBD"/>
</dbReference>
<keyword evidence="7" id="KW-0067">ATP-binding</keyword>
<evidence type="ECO:0000256" key="8">
    <source>
        <dbReference type="ARBA" id="ARBA00032386"/>
    </source>
</evidence>
<comment type="caution">
    <text evidence="9">The sequence shown here is derived from an EMBL/GenBank/DDBJ whole genome shotgun (WGS) entry which is preliminary data.</text>
</comment>
<protein>
    <recommendedName>
        <fullName evidence="3">Glucokinase</fullName>
        <ecNumber evidence="2">2.7.1.2</ecNumber>
    </recommendedName>
    <alternativeName>
        <fullName evidence="8">Glucose kinase</fullName>
    </alternativeName>
</protein>
<dbReference type="GO" id="GO:0005737">
    <property type="term" value="C:cytoplasm"/>
    <property type="evidence" value="ECO:0007669"/>
    <property type="project" value="InterPro"/>
</dbReference>
<dbReference type="PATRIC" id="fig|467210.3.peg.1233"/>
<evidence type="ECO:0000256" key="3">
    <source>
        <dbReference type="ARBA" id="ARBA00014701"/>
    </source>
</evidence>
<dbReference type="OrthoDB" id="9810372at2"/>
<reference evidence="10" key="1">
    <citation type="submission" date="2016-01" db="EMBL/GenBank/DDBJ databases">
        <authorList>
            <person name="Mitreva M."/>
            <person name="Pepin K.H."/>
            <person name="Mihindukulasuriya K.A."/>
            <person name="Fulton R."/>
            <person name="Fronick C."/>
            <person name="O'Laughlin M."/>
            <person name="Miner T."/>
            <person name="Herter B."/>
            <person name="Rosa B.A."/>
            <person name="Cordes M."/>
            <person name="Tomlinson C."/>
            <person name="Wollam A."/>
            <person name="Palsikar V.B."/>
            <person name="Mardis E.R."/>
            <person name="Wilson R.K."/>
        </authorList>
    </citation>
    <scope>NUCLEOTIDE SEQUENCE [LARGE SCALE GENOMIC DNA]</scope>
    <source>
        <strain evidence="10">DNF00896</strain>
    </source>
</reference>
<dbReference type="InterPro" id="IPR049874">
    <property type="entry name" value="ROK_cs"/>
</dbReference>
<dbReference type="RefSeq" id="WP_060931049.1">
    <property type="nucleotide sequence ID" value="NZ_KQ959813.1"/>
</dbReference>
<evidence type="ECO:0000256" key="6">
    <source>
        <dbReference type="ARBA" id="ARBA00022777"/>
    </source>
</evidence>
<organism evidence="9 10">
    <name type="scientific">Lachnoanaerobaculum saburreum</name>
    <dbReference type="NCBI Taxonomy" id="467210"/>
    <lineage>
        <taxon>Bacteria</taxon>
        <taxon>Bacillati</taxon>
        <taxon>Bacillota</taxon>
        <taxon>Clostridia</taxon>
        <taxon>Lachnospirales</taxon>
        <taxon>Lachnospiraceae</taxon>
        <taxon>Lachnoanaerobaculum</taxon>
    </lineage>
</organism>
<keyword evidence="5" id="KW-0547">Nucleotide-binding</keyword>
<keyword evidence="4" id="KW-0808">Transferase</keyword>
<evidence type="ECO:0000256" key="5">
    <source>
        <dbReference type="ARBA" id="ARBA00022741"/>
    </source>
</evidence>
<dbReference type="NCBIfam" id="TIGR00744">
    <property type="entry name" value="ROK_glcA_fam"/>
    <property type="match status" value="1"/>
</dbReference>
<dbReference type="AlphaFoldDB" id="A0A133ZRH1"/>
<comment type="similarity">
    <text evidence="1">Belongs to the ROK (NagC/XylR) family.</text>
</comment>
<dbReference type="InterPro" id="IPR000600">
    <property type="entry name" value="ROK"/>
</dbReference>
<accession>A0A133ZRH1</accession>
<dbReference type="GO" id="GO:0004340">
    <property type="term" value="F:glucokinase activity"/>
    <property type="evidence" value="ECO:0007669"/>
    <property type="project" value="UniProtKB-EC"/>
</dbReference>
<sequence length="313" mass="32725">MEQVCVGVDIGGTSVKLGIFTLSGTLLKKWEIPTEPKNDTKALIEKIGKSIKENLKEGGLSLTDCVGVGMGVPGPVMPNGYIEVVVNIGWKEVFPARILSDLLDGMPVALGNDANVAALGEAWMGGAKHIKDVVMVTLGTGVGGGIIIDGKIVPGKHGLGGEIGHMHVRESETEKCNCGGKGCLEQISSATGIVREAKKLLAKKKDTSRLALIEDLTAKDVLDAAKAGDKLAVEVVDIVAKYLGIALAHIAMTVDPEIFVIGGGVSKAGDFLIDKIREKFIYYTPITKSKADIVIAKLGNDAGIYGAAKLVIS</sequence>
<keyword evidence="10" id="KW-1185">Reference proteome</keyword>
<evidence type="ECO:0000313" key="10">
    <source>
        <dbReference type="Proteomes" id="UP000070394"/>
    </source>
</evidence>
<evidence type="ECO:0000256" key="7">
    <source>
        <dbReference type="ARBA" id="ARBA00022840"/>
    </source>
</evidence>
<dbReference type="EC" id="2.7.1.2" evidence="2"/>
<dbReference type="Gene3D" id="3.30.420.40">
    <property type="match status" value="2"/>
</dbReference>
<dbReference type="GO" id="GO:0005524">
    <property type="term" value="F:ATP binding"/>
    <property type="evidence" value="ECO:0007669"/>
    <property type="project" value="UniProtKB-KW"/>
</dbReference>
<dbReference type="PANTHER" id="PTHR18964:SF149">
    <property type="entry name" value="BIFUNCTIONAL UDP-N-ACETYLGLUCOSAMINE 2-EPIMERASE_N-ACETYLMANNOSAMINE KINASE"/>
    <property type="match status" value="1"/>
</dbReference>
<evidence type="ECO:0000256" key="4">
    <source>
        <dbReference type="ARBA" id="ARBA00022679"/>
    </source>
</evidence>
<evidence type="ECO:0000256" key="1">
    <source>
        <dbReference type="ARBA" id="ARBA00006479"/>
    </source>
</evidence>
<dbReference type="EMBL" id="LSDA01000065">
    <property type="protein sequence ID" value="KXB58067.1"/>
    <property type="molecule type" value="Genomic_DNA"/>
</dbReference>